<evidence type="ECO:0000313" key="2">
    <source>
        <dbReference type="EMBL" id="NIY47265.1"/>
    </source>
</evidence>
<proteinExistence type="predicted"/>
<accession>A0ABX0VL11</accession>
<dbReference type="Pfam" id="PF02368">
    <property type="entry name" value="Big_2"/>
    <property type="match status" value="1"/>
</dbReference>
<evidence type="ECO:0000313" key="3">
    <source>
        <dbReference type="Proteomes" id="UP000697927"/>
    </source>
</evidence>
<dbReference type="SUPFAM" id="SSF49373">
    <property type="entry name" value="Invasin/intimin cell-adhesion fragments"/>
    <property type="match status" value="1"/>
</dbReference>
<dbReference type="Proteomes" id="UP000697927">
    <property type="component" value="Unassembled WGS sequence"/>
</dbReference>
<dbReference type="RefSeq" id="WP_167608829.1">
    <property type="nucleotide sequence ID" value="NZ_SOYS01000002.1"/>
</dbReference>
<reference evidence="2 3" key="1">
    <citation type="journal article" date="2020" name="Microorganisms">
        <title>Polyphasic Characterisation of Cedecea colo sp. nov., a New Enteric Bacterium Isolated from the Koala Hindgut.</title>
        <authorList>
            <person name="Boath J.M."/>
            <person name="Dakhal S."/>
            <person name="Van T.T.H."/>
            <person name="Moore R.J."/>
            <person name="Dekiwadia C."/>
            <person name="Macreadie I.G."/>
        </authorList>
    </citation>
    <scope>NUCLEOTIDE SEQUENCE [LARGE SCALE GENOMIC DNA]</scope>
    <source>
        <strain evidence="2 3">ZA</strain>
    </source>
</reference>
<dbReference type="Gene3D" id="2.60.40.1080">
    <property type="match status" value="1"/>
</dbReference>
<dbReference type="SMART" id="SM00635">
    <property type="entry name" value="BID_2"/>
    <property type="match status" value="1"/>
</dbReference>
<protein>
    <submittedName>
        <fullName evidence="2">Ig domain-containing protein</fullName>
    </submittedName>
</protein>
<dbReference type="EMBL" id="SOYS01000002">
    <property type="protein sequence ID" value="NIY47265.1"/>
    <property type="molecule type" value="Genomic_DNA"/>
</dbReference>
<organism evidence="2 3">
    <name type="scientific">Cedecea colo</name>
    <dbReference type="NCBI Taxonomy" id="2552946"/>
    <lineage>
        <taxon>Bacteria</taxon>
        <taxon>Pseudomonadati</taxon>
        <taxon>Pseudomonadota</taxon>
        <taxon>Gammaproteobacteria</taxon>
        <taxon>Enterobacterales</taxon>
        <taxon>Enterobacteriaceae</taxon>
        <taxon>Cedecea</taxon>
    </lineage>
</organism>
<dbReference type="InterPro" id="IPR008964">
    <property type="entry name" value="Invasin/intimin_cell_adhesion"/>
</dbReference>
<dbReference type="InterPro" id="IPR003343">
    <property type="entry name" value="Big_2"/>
</dbReference>
<feature type="domain" description="BIG2" evidence="1">
    <location>
        <begin position="167"/>
        <end position="245"/>
    </location>
</feature>
<comment type="caution">
    <text evidence="2">The sequence shown here is derived from an EMBL/GenBank/DDBJ whole genome shotgun (WGS) entry which is preliminary data.</text>
</comment>
<sequence length="252" mass="26644">MQGCANDFGKLIGKVAVLRMAFGCPDAVPALSEWKRLGAMTTKGFDYSMNTVNSEADDSKGLVENLVNNMDFTISGDGEFRKADKSVEVGAMRMSKYIFDEVQAGRQPTVWVRFDFAGEDAGTYIMGYFNTTSWSGDFGTSDISTFSGEWKVYDADTVVFEVANSIAATGVTVTPATASLVVGATQQLGAMVEPNDATNKSVTWESSDPAIATVSPTGLVTIIAEEGSATITATTADGGFTDTCEVTVTEAP</sequence>
<gene>
    <name evidence="2" type="ORF">E2L00_06885</name>
</gene>
<evidence type="ECO:0000259" key="1">
    <source>
        <dbReference type="SMART" id="SM00635"/>
    </source>
</evidence>
<name>A0ABX0VL11_9ENTR</name>
<keyword evidence="3" id="KW-1185">Reference proteome</keyword>